<evidence type="ECO:0000313" key="10">
    <source>
        <dbReference type="Proteomes" id="UP000220922"/>
    </source>
</evidence>
<dbReference type="GO" id="GO:0006310">
    <property type="term" value="P:DNA recombination"/>
    <property type="evidence" value="ECO:0007669"/>
    <property type="project" value="UniProtKB-UniRule"/>
</dbReference>
<feature type="zinc finger region" description="C4-type" evidence="7">
    <location>
        <begin position="63"/>
        <end position="78"/>
    </location>
</feature>
<dbReference type="EMBL" id="LYXE01000157">
    <property type="protein sequence ID" value="PDV97192.1"/>
    <property type="molecule type" value="Genomic_DNA"/>
</dbReference>
<comment type="function">
    <text evidence="7">May play a role in DNA repair. It seems to be involved in an RecBC-independent recombinational process of DNA repair. It may act with RecF and RecO.</text>
</comment>
<dbReference type="InterPro" id="IPR000093">
    <property type="entry name" value="DNA_Rcmb_RecR"/>
</dbReference>
<dbReference type="Gene3D" id="3.40.1360.10">
    <property type="match status" value="1"/>
</dbReference>
<dbReference type="Proteomes" id="UP000220922">
    <property type="component" value="Unassembled WGS sequence"/>
</dbReference>
<evidence type="ECO:0000256" key="4">
    <source>
        <dbReference type="ARBA" id="ARBA00022833"/>
    </source>
</evidence>
<dbReference type="NCBIfam" id="TIGR00615">
    <property type="entry name" value="recR"/>
    <property type="match status" value="1"/>
</dbReference>
<comment type="caution">
    <text evidence="9">The sequence shown here is derived from an EMBL/GenBank/DDBJ whole genome shotgun (WGS) entry which is preliminary data.</text>
</comment>
<dbReference type="InterPro" id="IPR023627">
    <property type="entry name" value="Rcmb_RecR"/>
</dbReference>
<evidence type="ECO:0000256" key="6">
    <source>
        <dbReference type="ARBA" id="ARBA00023204"/>
    </source>
</evidence>
<keyword evidence="6 7" id="KW-0234">DNA repair</keyword>
<dbReference type="InterPro" id="IPR015967">
    <property type="entry name" value="Rcmb_RecR_Znf"/>
</dbReference>
<dbReference type="Gene3D" id="6.10.250.240">
    <property type="match status" value="1"/>
</dbReference>
<dbReference type="Pfam" id="PF21176">
    <property type="entry name" value="RecR_HhH"/>
    <property type="match status" value="1"/>
</dbReference>
<dbReference type="CDD" id="cd01025">
    <property type="entry name" value="TOPRIM_recR"/>
    <property type="match status" value="1"/>
</dbReference>
<dbReference type="GO" id="GO:0006281">
    <property type="term" value="P:DNA repair"/>
    <property type="evidence" value="ECO:0007669"/>
    <property type="project" value="UniProtKB-UniRule"/>
</dbReference>
<dbReference type="InterPro" id="IPR034137">
    <property type="entry name" value="TOPRIM_RecR"/>
</dbReference>
<keyword evidence="4 7" id="KW-0862">Zinc</keyword>
<keyword evidence="5 7" id="KW-0233">DNA recombination</keyword>
<dbReference type="InterPro" id="IPR006171">
    <property type="entry name" value="TOPRIM_dom"/>
</dbReference>
<dbReference type="SMART" id="SM00493">
    <property type="entry name" value="TOPRIM"/>
    <property type="match status" value="1"/>
</dbReference>
<accession>A0A2H3KTK1</accession>
<sequence>MTSRSENLVVEPVARLIDELARLPGIGPKTASRLTFFLLRAEAEQTRTLAEAILAMRAQVTLCRRCYNITVGELCAVCTSTTRDQSKICVVEEPLDVLAIERTGAYRGLYHVLHGHIAPLEGIYREDLKIDQLIARVRSEPIDEVILAMNPNTEGEATAFLLLKDLASLGVRITRPARGLPTGGDLEWADPDTLGSAFEGRREL</sequence>
<evidence type="ECO:0000256" key="1">
    <source>
        <dbReference type="ARBA" id="ARBA00022723"/>
    </source>
</evidence>
<dbReference type="PROSITE" id="PS01300">
    <property type="entry name" value="RECR"/>
    <property type="match status" value="1"/>
</dbReference>
<evidence type="ECO:0000256" key="5">
    <source>
        <dbReference type="ARBA" id="ARBA00023172"/>
    </source>
</evidence>
<evidence type="ECO:0000256" key="3">
    <source>
        <dbReference type="ARBA" id="ARBA00022771"/>
    </source>
</evidence>
<dbReference type="RefSeq" id="WP_097654615.1">
    <property type="nucleotide sequence ID" value="NZ_LYXE01000157.1"/>
</dbReference>
<keyword evidence="1 7" id="KW-0479">Metal-binding</keyword>
<keyword evidence="3 7" id="KW-0863">Zinc-finger</keyword>
<dbReference type="HAMAP" id="MF_00017">
    <property type="entry name" value="RecR"/>
    <property type="match status" value="1"/>
</dbReference>
<keyword evidence="2 7" id="KW-0227">DNA damage</keyword>
<reference evidence="9 10" key="1">
    <citation type="submission" date="2016-05" db="EMBL/GenBank/DDBJ databases">
        <authorList>
            <person name="Lavstsen T."/>
            <person name="Jespersen J.S."/>
        </authorList>
    </citation>
    <scope>NUCLEOTIDE SEQUENCE [LARGE SCALE GENOMIC DNA]</scope>
    <source>
        <strain evidence="9 10">B7-9</strain>
    </source>
</reference>
<dbReference type="Pfam" id="PF02132">
    <property type="entry name" value="RecR_ZnF"/>
    <property type="match status" value="1"/>
</dbReference>
<evidence type="ECO:0000259" key="8">
    <source>
        <dbReference type="PROSITE" id="PS50880"/>
    </source>
</evidence>
<dbReference type="GO" id="GO:0008270">
    <property type="term" value="F:zinc ion binding"/>
    <property type="evidence" value="ECO:0007669"/>
    <property type="project" value="UniProtKB-KW"/>
</dbReference>
<dbReference type="GO" id="GO:0003677">
    <property type="term" value="F:DNA binding"/>
    <property type="evidence" value="ECO:0007669"/>
    <property type="project" value="UniProtKB-UniRule"/>
</dbReference>
<proteinExistence type="inferred from homology"/>
<evidence type="ECO:0000256" key="7">
    <source>
        <dbReference type="HAMAP-Rule" id="MF_00017"/>
    </source>
</evidence>
<dbReference type="Pfam" id="PF13662">
    <property type="entry name" value="Toprim_4"/>
    <property type="match status" value="1"/>
</dbReference>
<evidence type="ECO:0000256" key="2">
    <source>
        <dbReference type="ARBA" id="ARBA00022763"/>
    </source>
</evidence>
<dbReference type="Pfam" id="PF21175">
    <property type="entry name" value="RecR_C"/>
    <property type="match status" value="1"/>
</dbReference>
<gene>
    <name evidence="7" type="primary">recR</name>
    <name evidence="9" type="ORF">A9Q02_04595</name>
</gene>
<keyword evidence="10" id="KW-1185">Reference proteome</keyword>
<organism evidence="9 10">
    <name type="scientific">Candidatus Chloroploca asiatica</name>
    <dbReference type="NCBI Taxonomy" id="1506545"/>
    <lineage>
        <taxon>Bacteria</taxon>
        <taxon>Bacillati</taxon>
        <taxon>Chloroflexota</taxon>
        <taxon>Chloroflexia</taxon>
        <taxon>Chloroflexales</taxon>
        <taxon>Chloroflexineae</taxon>
        <taxon>Oscillochloridaceae</taxon>
        <taxon>Candidatus Chloroploca</taxon>
    </lineage>
</organism>
<dbReference type="PANTHER" id="PTHR30446">
    <property type="entry name" value="RECOMBINATION PROTEIN RECR"/>
    <property type="match status" value="1"/>
</dbReference>
<dbReference type="Gene3D" id="1.10.8.420">
    <property type="entry name" value="RecR Domain 1"/>
    <property type="match status" value="1"/>
</dbReference>
<dbReference type="AlphaFoldDB" id="A0A2H3KTK1"/>
<dbReference type="SUPFAM" id="SSF111304">
    <property type="entry name" value="Recombination protein RecR"/>
    <property type="match status" value="1"/>
</dbReference>
<feature type="domain" description="Toprim" evidence="8">
    <location>
        <begin position="86"/>
        <end position="181"/>
    </location>
</feature>
<name>A0A2H3KTK1_9CHLR</name>
<protein>
    <recommendedName>
        <fullName evidence="7">Recombination protein RecR</fullName>
    </recommendedName>
</protein>
<dbReference type="PANTHER" id="PTHR30446:SF0">
    <property type="entry name" value="RECOMBINATION PROTEIN RECR"/>
    <property type="match status" value="1"/>
</dbReference>
<dbReference type="OrthoDB" id="9802672at2"/>
<dbReference type="PROSITE" id="PS50880">
    <property type="entry name" value="TOPRIM"/>
    <property type="match status" value="1"/>
</dbReference>
<comment type="similarity">
    <text evidence="7">Belongs to the RecR family.</text>
</comment>
<evidence type="ECO:0000313" key="9">
    <source>
        <dbReference type="EMBL" id="PDV97192.1"/>
    </source>
</evidence>